<dbReference type="PANTHER" id="PTHR30329:SF21">
    <property type="entry name" value="LIPOPROTEIN YIAD-RELATED"/>
    <property type="match status" value="1"/>
</dbReference>
<dbReference type="InterPro" id="IPR050330">
    <property type="entry name" value="Bact_OuterMem_StrucFunc"/>
</dbReference>
<organism evidence="13 14">
    <name type="scientific">Zobellia uliginosa</name>
    <dbReference type="NCBI Taxonomy" id="143224"/>
    <lineage>
        <taxon>Bacteria</taxon>
        <taxon>Pseudomonadati</taxon>
        <taxon>Bacteroidota</taxon>
        <taxon>Flavobacteriia</taxon>
        <taxon>Flavobacteriales</taxon>
        <taxon>Flavobacteriaceae</taxon>
        <taxon>Zobellia</taxon>
    </lineage>
</organism>
<keyword evidence="3" id="KW-1134">Transmembrane beta strand</keyword>
<evidence type="ECO:0000256" key="10">
    <source>
        <dbReference type="SAM" id="Coils"/>
    </source>
</evidence>
<evidence type="ECO:0000256" key="8">
    <source>
        <dbReference type="ARBA" id="ARBA00023237"/>
    </source>
</evidence>
<dbReference type="PANTHER" id="PTHR30329">
    <property type="entry name" value="STATOR ELEMENT OF FLAGELLAR MOTOR COMPLEX"/>
    <property type="match status" value="1"/>
</dbReference>
<gene>
    <name evidence="13" type="ORF">SAMN05421766_102481</name>
</gene>
<evidence type="ECO:0000256" key="6">
    <source>
        <dbReference type="ARBA" id="ARBA00023114"/>
    </source>
</evidence>
<evidence type="ECO:0000256" key="9">
    <source>
        <dbReference type="PROSITE-ProRule" id="PRU00473"/>
    </source>
</evidence>
<dbReference type="PRINTS" id="PR01021">
    <property type="entry name" value="OMPADOMAIN"/>
</dbReference>
<evidence type="ECO:0000313" key="13">
    <source>
        <dbReference type="EMBL" id="SIS50909.1"/>
    </source>
</evidence>
<evidence type="ECO:0000256" key="7">
    <source>
        <dbReference type="ARBA" id="ARBA00023136"/>
    </source>
</evidence>
<name>A0ABY1KMU5_9FLAO</name>
<evidence type="ECO:0000256" key="5">
    <source>
        <dbReference type="ARBA" id="ARBA00023065"/>
    </source>
</evidence>
<keyword evidence="10" id="KW-0175">Coiled coil</keyword>
<evidence type="ECO:0000256" key="4">
    <source>
        <dbReference type="ARBA" id="ARBA00022692"/>
    </source>
</evidence>
<dbReference type="Gene3D" id="2.40.160.20">
    <property type="match status" value="1"/>
</dbReference>
<comment type="subcellular location">
    <subcellularLocation>
        <location evidence="1">Cell outer membrane</location>
        <topology evidence="1">Multi-pass membrane protein</topology>
    </subcellularLocation>
</comment>
<reference evidence="13 14" key="1">
    <citation type="submission" date="2017-01" db="EMBL/GenBank/DDBJ databases">
        <authorList>
            <person name="Varghese N."/>
            <person name="Submissions S."/>
        </authorList>
    </citation>
    <scope>NUCLEOTIDE SEQUENCE [LARGE SCALE GENOMIC DNA]</scope>
    <source>
        <strain evidence="13 14">DSM 2061</strain>
    </source>
</reference>
<evidence type="ECO:0000259" key="12">
    <source>
        <dbReference type="PROSITE" id="PS51123"/>
    </source>
</evidence>
<dbReference type="CDD" id="cd07185">
    <property type="entry name" value="OmpA_C-like"/>
    <property type="match status" value="1"/>
</dbReference>
<keyword evidence="7 9" id="KW-0472">Membrane</keyword>
<evidence type="ECO:0000256" key="3">
    <source>
        <dbReference type="ARBA" id="ARBA00022452"/>
    </source>
</evidence>
<feature type="chain" id="PRO_5047468144" evidence="11">
    <location>
        <begin position="22"/>
        <end position="392"/>
    </location>
</feature>
<dbReference type="SUPFAM" id="SSF56925">
    <property type="entry name" value="OMPA-like"/>
    <property type="match status" value="1"/>
</dbReference>
<dbReference type="PROSITE" id="PS51123">
    <property type="entry name" value="OMPA_2"/>
    <property type="match status" value="1"/>
</dbReference>
<feature type="domain" description="OmpA-like" evidence="12">
    <location>
        <begin position="271"/>
        <end position="392"/>
    </location>
</feature>
<dbReference type="Proteomes" id="UP000185728">
    <property type="component" value="Unassembled WGS sequence"/>
</dbReference>
<dbReference type="Gene3D" id="3.30.1330.60">
    <property type="entry name" value="OmpA-like domain"/>
    <property type="match status" value="1"/>
</dbReference>
<protein>
    <submittedName>
        <fullName evidence="13">Outer membrane protein OmpA</fullName>
    </submittedName>
</protein>
<dbReference type="InterPro" id="IPR006664">
    <property type="entry name" value="OMP_bac"/>
</dbReference>
<dbReference type="SUPFAM" id="SSF103088">
    <property type="entry name" value="OmpA-like"/>
    <property type="match status" value="1"/>
</dbReference>
<sequence>MKPHIKYMVLLLCATANLLQAQEEPKLIAKDSIVKSSWIIGLGYNIVDDSGDVFDELLAPGDQWNVLPYPSRISIGRYFESGIGIEAIGTYNKYAVGKFIDGRTNLEETDYYGIDARLTYDLNKIIGQTGWFDPYLGVGAGYTEANNESRATYNAVVGFRTWFSDRFGLDFSSSGKWAANNDRATNHLQHAAGVVYQFGITKGLSKKGEAKLALIEELDAQRQKQQDSIAAIEREREEAALAARRAKEKEEARLAAAEKARLDALKQRETEIRNEIDALGFAYFDLNSSYLNAKSKKVLDGLADILAKYPELELQISSHTDSRGTSAYNDWLSERRVTHTKAYLVKRGVSAERLETEAYGETHLLNECDDNTYCDEEKHQENRRSEFVITKF</sequence>
<dbReference type="InterPro" id="IPR011250">
    <property type="entry name" value="OMP/PagP_B-barrel"/>
</dbReference>
<evidence type="ECO:0000256" key="11">
    <source>
        <dbReference type="SAM" id="SignalP"/>
    </source>
</evidence>
<dbReference type="Pfam" id="PF00691">
    <property type="entry name" value="OmpA"/>
    <property type="match status" value="1"/>
</dbReference>
<keyword evidence="6" id="KW-0626">Porin</keyword>
<keyword evidence="4" id="KW-0812">Transmembrane</keyword>
<keyword evidence="8" id="KW-0998">Cell outer membrane</keyword>
<dbReference type="RefSeq" id="WP_076454216.1">
    <property type="nucleotide sequence ID" value="NZ_FTOB01000002.1"/>
</dbReference>
<evidence type="ECO:0000313" key="14">
    <source>
        <dbReference type="Proteomes" id="UP000185728"/>
    </source>
</evidence>
<dbReference type="EMBL" id="FTOB01000002">
    <property type="protein sequence ID" value="SIS50909.1"/>
    <property type="molecule type" value="Genomic_DNA"/>
</dbReference>
<comment type="caution">
    <text evidence="13">The sequence shown here is derived from an EMBL/GenBank/DDBJ whole genome shotgun (WGS) entry which is preliminary data.</text>
</comment>
<feature type="coiled-coil region" evidence="10">
    <location>
        <begin position="215"/>
        <end position="275"/>
    </location>
</feature>
<keyword evidence="11" id="KW-0732">Signal</keyword>
<keyword evidence="5" id="KW-0406">Ion transport</keyword>
<dbReference type="InterPro" id="IPR036737">
    <property type="entry name" value="OmpA-like_sf"/>
</dbReference>
<keyword evidence="14" id="KW-1185">Reference proteome</keyword>
<keyword evidence="2" id="KW-0813">Transport</keyword>
<evidence type="ECO:0000256" key="1">
    <source>
        <dbReference type="ARBA" id="ARBA00004571"/>
    </source>
</evidence>
<feature type="signal peptide" evidence="11">
    <location>
        <begin position="1"/>
        <end position="21"/>
    </location>
</feature>
<proteinExistence type="predicted"/>
<accession>A0ABY1KMU5</accession>
<dbReference type="InterPro" id="IPR006665">
    <property type="entry name" value="OmpA-like"/>
</dbReference>
<evidence type="ECO:0000256" key="2">
    <source>
        <dbReference type="ARBA" id="ARBA00022448"/>
    </source>
</evidence>